<name>A0A6G5QE25_9BACT</name>
<dbReference type="SUPFAM" id="SSF69322">
    <property type="entry name" value="Tricorn protease domain 2"/>
    <property type="match status" value="1"/>
</dbReference>
<dbReference type="Proteomes" id="UP000503264">
    <property type="component" value="Chromosome"/>
</dbReference>
<evidence type="ECO:0000313" key="1">
    <source>
        <dbReference type="EMBL" id="QCD43901.1"/>
    </source>
</evidence>
<sequence length="297" mass="34204">MKKLVTFTLSAIFAFGFDFNPDFNAGAVKNIKDLGAFSQKIAIKLENDNALTGADYDAKSGKFAVSSNDNEFYILDTDFKPLRYGKHDRHFIMEMEDSVGATWYKNEVSVISYNKTFVSYEPVDISDKDEQNSQWRHLINGYDKWRLNDFGNKNRFFTLRAKQQFILDFDYDEASNKFLTASVPNDVRTNWSVGVFDGDDKMILEEFVPSFGANLQIKDNRNLDDYYITGIEFSGDFAYLLSKNYSSILKLNLATKQIDEVFGFSGVLNPRAITIKDNKFYIFSREGKQNLVFVFEK</sequence>
<evidence type="ECO:0000313" key="2">
    <source>
        <dbReference type="Proteomes" id="UP000503264"/>
    </source>
</evidence>
<organism evidence="1 2">
    <name type="scientific">Campylobacter mucosalis CCUG 21559</name>
    <dbReference type="NCBI Taxonomy" id="1032067"/>
    <lineage>
        <taxon>Bacteria</taxon>
        <taxon>Pseudomonadati</taxon>
        <taxon>Campylobacterota</taxon>
        <taxon>Epsilonproteobacteria</taxon>
        <taxon>Campylobacterales</taxon>
        <taxon>Campylobacteraceae</taxon>
        <taxon>Campylobacter</taxon>
    </lineage>
</organism>
<dbReference type="EMBL" id="CP012542">
    <property type="protein sequence ID" value="QCD43901.1"/>
    <property type="molecule type" value="Genomic_DNA"/>
</dbReference>
<keyword evidence="2" id="KW-1185">Reference proteome</keyword>
<dbReference type="RefSeq" id="WP_171993230.1">
    <property type="nucleotide sequence ID" value="NZ_CP012542.1"/>
</dbReference>
<gene>
    <name evidence="1" type="ORF">CMUC_0076</name>
</gene>
<reference evidence="1 2" key="1">
    <citation type="submission" date="2016-07" db="EMBL/GenBank/DDBJ databases">
        <title>Comparative genomics of the Campylobacter concisus group.</title>
        <authorList>
            <person name="Miller W.G."/>
            <person name="Yee E."/>
            <person name="Chapman M.H."/>
            <person name="Huynh S."/>
            <person name="Bono J.L."/>
            <person name="On S.L.W."/>
            <person name="StLeger J."/>
            <person name="Foster G."/>
            <person name="Parker C.T."/>
        </authorList>
    </citation>
    <scope>NUCLEOTIDE SEQUENCE [LARGE SCALE GENOMIC DNA]</scope>
    <source>
        <strain evidence="1 2">CCUG 21559</strain>
    </source>
</reference>
<protein>
    <submittedName>
        <fullName evidence="1">Putative disulfide bond formation protein, DsbB family</fullName>
    </submittedName>
</protein>
<proteinExistence type="predicted"/>
<accession>A0A6G5QE25</accession>
<dbReference type="AlphaFoldDB" id="A0A6G5QE25"/>